<evidence type="ECO:0000256" key="1">
    <source>
        <dbReference type="ARBA" id="ARBA00022468"/>
    </source>
</evidence>
<dbReference type="InParanoid" id="A0A077ZYJ8"/>
<dbReference type="Gene3D" id="3.80.10.10">
    <property type="entry name" value="Ribonuclease Inhibitor"/>
    <property type="match status" value="2"/>
</dbReference>
<dbReference type="EMBL" id="CCKQ01003556">
    <property type="protein sequence ID" value="CDW74687.1"/>
    <property type="molecule type" value="Genomic_DNA"/>
</dbReference>
<keyword evidence="3" id="KW-0677">Repeat</keyword>
<dbReference type="PANTHER" id="PTHR24113:SF12">
    <property type="entry name" value="RAN GTPASE-ACTIVATING PROTEIN 1"/>
    <property type="match status" value="1"/>
</dbReference>
<dbReference type="InterPro" id="IPR032675">
    <property type="entry name" value="LRR_dom_sf"/>
</dbReference>
<dbReference type="SUPFAM" id="SSF52047">
    <property type="entry name" value="RNI-like"/>
    <property type="match status" value="1"/>
</dbReference>
<dbReference type="GO" id="GO:0048471">
    <property type="term" value="C:perinuclear region of cytoplasm"/>
    <property type="evidence" value="ECO:0007669"/>
    <property type="project" value="TreeGrafter"/>
</dbReference>
<reference evidence="4 5" key="1">
    <citation type="submission" date="2014-06" db="EMBL/GenBank/DDBJ databases">
        <authorList>
            <person name="Swart Estienne"/>
        </authorList>
    </citation>
    <scope>NUCLEOTIDE SEQUENCE [LARGE SCALE GENOMIC DNA]</scope>
    <source>
        <strain evidence="4 5">130c</strain>
    </source>
</reference>
<dbReference type="GO" id="GO:0006913">
    <property type="term" value="P:nucleocytoplasmic transport"/>
    <property type="evidence" value="ECO:0007669"/>
    <property type="project" value="TreeGrafter"/>
</dbReference>
<keyword evidence="5" id="KW-1185">Reference proteome</keyword>
<accession>A0A077ZYJ8</accession>
<gene>
    <name evidence="4" type="primary">Contig2991.g3197</name>
    <name evidence="4" type="ORF">STYLEM_3669</name>
</gene>
<dbReference type="OrthoDB" id="120976at2759"/>
<protein>
    <submittedName>
        <fullName evidence="4">Uncharacterized protein</fullName>
    </submittedName>
</protein>
<dbReference type="Proteomes" id="UP000039865">
    <property type="component" value="Unassembled WGS sequence"/>
</dbReference>
<dbReference type="GO" id="GO:0005096">
    <property type="term" value="F:GTPase activator activity"/>
    <property type="evidence" value="ECO:0007669"/>
    <property type="project" value="UniProtKB-KW"/>
</dbReference>
<evidence type="ECO:0000313" key="5">
    <source>
        <dbReference type="Proteomes" id="UP000039865"/>
    </source>
</evidence>
<organism evidence="4 5">
    <name type="scientific">Stylonychia lemnae</name>
    <name type="common">Ciliate</name>
    <dbReference type="NCBI Taxonomy" id="5949"/>
    <lineage>
        <taxon>Eukaryota</taxon>
        <taxon>Sar</taxon>
        <taxon>Alveolata</taxon>
        <taxon>Ciliophora</taxon>
        <taxon>Intramacronucleata</taxon>
        <taxon>Spirotrichea</taxon>
        <taxon>Stichotrichia</taxon>
        <taxon>Sporadotrichida</taxon>
        <taxon>Oxytrichidae</taxon>
        <taxon>Stylonychinae</taxon>
        <taxon>Stylonychia</taxon>
    </lineage>
</organism>
<dbReference type="GO" id="GO:0005634">
    <property type="term" value="C:nucleus"/>
    <property type="evidence" value="ECO:0007669"/>
    <property type="project" value="TreeGrafter"/>
</dbReference>
<dbReference type="InterPro" id="IPR027038">
    <property type="entry name" value="RanGap"/>
</dbReference>
<sequence>MDALMLISAFLSRKQKYLMQLLNKDFRDHVVPKSMVSLKFIGDECVTRSDLFTRCVTNCRKVEKLEIQEATITLAYCNVIEKAFSNPQSQKLLDRVKYLSISNIEFDGLSEIQKEFAIGKFCQQLIKFTNLETLEIINVSLFHNVIKFLTATQKTIGFGQSLRVLNINACFIPPEQANDAYIKLRDFTLLFPNIKSLMLKGLSIGEHLGDIIAATKRPEIEELNLELNGIEPEFCLYFQMNLNFETLKHLNISHNWIGLHGLELLKDHFTLFKQLEVLQIAGNKLFSQPDHHTENLRDMLFCLRFNLQELYIHENGMENEDFAILIPSLVAFQNLRVLNLCVNRINGPHFRKFLDAYIQNAAINNLKLERIEIGQNVLREDGVTDLFQRVLQMPNITKLGLNTNKCTEYILPNFVKFIRELDPNRAMTIDFKKQDLRPKERDNFKSQIFEAIQTRDVVTGDFKRKQLLVVNM</sequence>
<dbReference type="GO" id="GO:0031267">
    <property type="term" value="F:small GTPase binding"/>
    <property type="evidence" value="ECO:0007669"/>
    <property type="project" value="TreeGrafter"/>
</dbReference>
<dbReference type="PANTHER" id="PTHR24113">
    <property type="entry name" value="RAN GTPASE-ACTIVATING PROTEIN 1"/>
    <property type="match status" value="1"/>
</dbReference>
<keyword evidence="1" id="KW-0343">GTPase activation</keyword>
<dbReference type="AlphaFoldDB" id="A0A077ZYJ8"/>
<name>A0A077ZYJ8_STYLE</name>
<evidence type="ECO:0000256" key="2">
    <source>
        <dbReference type="ARBA" id="ARBA00022614"/>
    </source>
</evidence>
<evidence type="ECO:0000256" key="3">
    <source>
        <dbReference type="ARBA" id="ARBA00022737"/>
    </source>
</evidence>
<keyword evidence="2" id="KW-0433">Leucine-rich repeat</keyword>
<dbReference type="GO" id="GO:0005829">
    <property type="term" value="C:cytosol"/>
    <property type="evidence" value="ECO:0007669"/>
    <property type="project" value="TreeGrafter"/>
</dbReference>
<proteinExistence type="predicted"/>
<evidence type="ECO:0000313" key="4">
    <source>
        <dbReference type="EMBL" id="CDW74687.1"/>
    </source>
</evidence>